<dbReference type="Gene3D" id="1.10.10.10">
    <property type="entry name" value="Winged helix-like DNA-binding domain superfamily/Winged helix DNA-binding domain"/>
    <property type="match status" value="1"/>
</dbReference>
<dbReference type="GO" id="GO:0006352">
    <property type="term" value="P:DNA-templated transcription initiation"/>
    <property type="evidence" value="ECO:0007669"/>
    <property type="project" value="InterPro"/>
</dbReference>
<evidence type="ECO:0000259" key="2">
    <source>
        <dbReference type="Pfam" id="PF08281"/>
    </source>
</evidence>
<keyword evidence="1" id="KW-0812">Transmembrane</keyword>
<dbReference type="SUPFAM" id="SSF88659">
    <property type="entry name" value="Sigma3 and sigma4 domains of RNA polymerase sigma factors"/>
    <property type="match status" value="1"/>
</dbReference>
<dbReference type="InterPro" id="IPR032623">
    <property type="entry name" value="FecR_N"/>
</dbReference>
<proteinExistence type="predicted"/>
<evidence type="ECO:0000256" key="1">
    <source>
        <dbReference type="SAM" id="Phobius"/>
    </source>
</evidence>
<gene>
    <name evidence="4" type="ORF">SAMN05216197_101104</name>
</gene>
<reference evidence="4 5" key="1">
    <citation type="submission" date="2016-10" db="EMBL/GenBank/DDBJ databases">
        <authorList>
            <person name="de Groot N.N."/>
        </authorList>
    </citation>
    <scope>NUCLEOTIDE SEQUENCE [LARGE SCALE GENOMIC DNA]</scope>
    <source>
        <strain evidence="4 5">DSM 11363</strain>
    </source>
</reference>
<evidence type="ECO:0000313" key="4">
    <source>
        <dbReference type="EMBL" id="SES64955.1"/>
    </source>
</evidence>
<dbReference type="InterPro" id="IPR013324">
    <property type="entry name" value="RNA_pol_sigma_r3/r4-like"/>
</dbReference>
<keyword evidence="1" id="KW-0472">Membrane</keyword>
<sequence>MQLSKTDTFSKKFRIHDVVFRDRRYSNSEQDAMTQLLDSLITNSPVSPALGASAETDLYRRRLQRLPRRVLQVFLLSRLDDFSYTDIAQLLDVDAATVERCMTAALERCVSESAEHDPARAILLQALRWYVHLQSPQATASQRIEFRHWLDADPRHLAAFQNSEQFWRTLQGPAEILGASGWHRRKPRVYFGWVLVTMLLCGLLVTAEAYS</sequence>
<feature type="domain" description="FecR N-terminal" evidence="3">
    <location>
        <begin position="125"/>
        <end position="165"/>
    </location>
</feature>
<accession>A0A1H9Y7P4</accession>
<dbReference type="GO" id="GO:0003677">
    <property type="term" value="F:DNA binding"/>
    <property type="evidence" value="ECO:0007669"/>
    <property type="project" value="InterPro"/>
</dbReference>
<protein>
    <submittedName>
        <fullName evidence="4">Sigma-70, region 4</fullName>
    </submittedName>
</protein>
<dbReference type="InterPro" id="IPR013249">
    <property type="entry name" value="RNA_pol_sigma70_r4_t2"/>
</dbReference>
<name>A0A1H9Y7P4_9PSED</name>
<keyword evidence="1" id="KW-1133">Transmembrane helix</keyword>
<feature type="domain" description="RNA polymerase sigma factor 70 region 4 type 2" evidence="2">
    <location>
        <begin position="59"/>
        <end position="109"/>
    </location>
</feature>
<dbReference type="GO" id="GO:0016987">
    <property type="term" value="F:sigma factor activity"/>
    <property type="evidence" value="ECO:0007669"/>
    <property type="project" value="InterPro"/>
</dbReference>
<dbReference type="AlphaFoldDB" id="A0A1H9Y7P4"/>
<feature type="transmembrane region" description="Helical" evidence="1">
    <location>
        <begin position="190"/>
        <end position="210"/>
    </location>
</feature>
<dbReference type="EMBL" id="FOHW01000001">
    <property type="protein sequence ID" value="SES64955.1"/>
    <property type="molecule type" value="Genomic_DNA"/>
</dbReference>
<dbReference type="Pfam" id="PF16220">
    <property type="entry name" value="DUF4880"/>
    <property type="match status" value="1"/>
</dbReference>
<dbReference type="Pfam" id="PF08281">
    <property type="entry name" value="Sigma70_r4_2"/>
    <property type="match status" value="1"/>
</dbReference>
<dbReference type="InterPro" id="IPR036388">
    <property type="entry name" value="WH-like_DNA-bd_sf"/>
</dbReference>
<evidence type="ECO:0000313" key="5">
    <source>
        <dbReference type="Proteomes" id="UP000182332"/>
    </source>
</evidence>
<dbReference type="Proteomes" id="UP000182332">
    <property type="component" value="Unassembled WGS sequence"/>
</dbReference>
<evidence type="ECO:0000259" key="3">
    <source>
        <dbReference type="Pfam" id="PF16220"/>
    </source>
</evidence>
<organism evidence="4 5">
    <name type="scientific">Pseudomonas graminis</name>
    <dbReference type="NCBI Taxonomy" id="158627"/>
    <lineage>
        <taxon>Bacteria</taxon>
        <taxon>Pseudomonadati</taxon>
        <taxon>Pseudomonadota</taxon>
        <taxon>Gammaproteobacteria</taxon>
        <taxon>Pseudomonadales</taxon>
        <taxon>Pseudomonadaceae</taxon>
        <taxon>Pseudomonas</taxon>
    </lineage>
</organism>